<reference evidence="1 2" key="1">
    <citation type="submission" date="2023-07" db="EMBL/GenBank/DDBJ databases">
        <title>Genomic Encyclopedia of Type Strains, Phase IV (KMG-IV): sequencing the most valuable type-strain genomes for metagenomic binning, comparative biology and taxonomic classification.</title>
        <authorList>
            <person name="Goeker M."/>
        </authorList>
    </citation>
    <scope>NUCLEOTIDE SEQUENCE [LARGE SCALE GENOMIC DNA]</scope>
    <source>
        <strain evidence="1 2">DSM 19562</strain>
    </source>
</reference>
<organism evidence="1 2">
    <name type="scientific">Methylobacterium persicinum</name>
    <dbReference type="NCBI Taxonomy" id="374426"/>
    <lineage>
        <taxon>Bacteria</taxon>
        <taxon>Pseudomonadati</taxon>
        <taxon>Pseudomonadota</taxon>
        <taxon>Alphaproteobacteria</taxon>
        <taxon>Hyphomicrobiales</taxon>
        <taxon>Methylobacteriaceae</taxon>
        <taxon>Methylobacterium</taxon>
    </lineage>
</organism>
<name>A0ABU0HQT6_9HYPH</name>
<proteinExistence type="predicted"/>
<dbReference type="Proteomes" id="UP001236369">
    <property type="component" value="Unassembled WGS sequence"/>
</dbReference>
<dbReference type="RefSeq" id="WP_238249389.1">
    <property type="nucleotide sequence ID" value="NZ_BPQX01000030.1"/>
</dbReference>
<keyword evidence="2" id="KW-1185">Reference proteome</keyword>
<evidence type="ECO:0000313" key="2">
    <source>
        <dbReference type="Proteomes" id="UP001236369"/>
    </source>
</evidence>
<accession>A0ABU0HQT6</accession>
<dbReference type="EMBL" id="JAUSVV010000014">
    <property type="protein sequence ID" value="MDQ0444675.1"/>
    <property type="molecule type" value="Genomic_DNA"/>
</dbReference>
<comment type="caution">
    <text evidence="1">The sequence shown here is derived from an EMBL/GenBank/DDBJ whole genome shotgun (WGS) entry which is preliminary data.</text>
</comment>
<protein>
    <submittedName>
        <fullName evidence="1">Uncharacterized protein</fullName>
    </submittedName>
</protein>
<evidence type="ECO:0000313" key="1">
    <source>
        <dbReference type="EMBL" id="MDQ0444675.1"/>
    </source>
</evidence>
<gene>
    <name evidence="1" type="ORF">QO016_004192</name>
</gene>
<sequence length="346" mass="35146">MSLPGPSPANSPAQNYAAIGAAFDLLDNLQQQGRNLSSAIDSLGHSAAQADSLLRAGIDEEAAARQAAVSGLGRTIDSAFLAALTALLATDQPGECPAAFTGGPLGTTASTSPLDPAGSTPFAFGRAYAVTGGGTIAPRVAIRWDLDAIYVLRTRYWRIADVLDPNNNAVDIGIQWLDQAGGDAGSALVARDSNLRVQDGPRTVSVRVPSPRGAGPVIAPPAGAHSWRPFLRAYGSDGATGVSLLGARDVTFAGLYAPDVSAIAARLGTVEGQLAAGLPLTAPILPSYAVADLPRPGRRGRKAFASDGRAPNAAGLLEAANAGTGVEVTDNGRAWVIAGTNQQVQA</sequence>